<evidence type="ECO:0000256" key="1">
    <source>
        <dbReference type="SAM" id="MobiDB-lite"/>
    </source>
</evidence>
<evidence type="ECO:0000313" key="4">
    <source>
        <dbReference type="Proteomes" id="UP000235392"/>
    </source>
</evidence>
<proteinExistence type="predicted"/>
<sequence>MGLPTSGCLACQATKTYQDPAIVALENTPSVYNTRRDDSESSESEYIPWAFQPPTGRPTESGAPVTAPKYSRSHKGCPACSDLPAQKKAGFVKKLSQFCRFSPQN</sequence>
<dbReference type="AlphaFoldDB" id="A0A2N5UHU0"/>
<comment type="caution">
    <text evidence="3">The sequence shown here is derived from an EMBL/GenBank/DDBJ whole genome shotgun (WGS) entry which is preliminary data.</text>
</comment>
<feature type="region of interest" description="Disordered" evidence="1">
    <location>
        <begin position="32"/>
        <end position="69"/>
    </location>
</feature>
<name>A0A2N5UHU0_9BASI</name>
<dbReference type="EMBL" id="PGCI01000145">
    <property type="protein sequence ID" value="PLW37257.1"/>
    <property type="molecule type" value="Genomic_DNA"/>
</dbReference>
<organism evidence="3 4">
    <name type="scientific">Puccinia coronata f. sp. avenae</name>
    <dbReference type="NCBI Taxonomy" id="200324"/>
    <lineage>
        <taxon>Eukaryota</taxon>
        <taxon>Fungi</taxon>
        <taxon>Dikarya</taxon>
        <taxon>Basidiomycota</taxon>
        <taxon>Pucciniomycotina</taxon>
        <taxon>Pucciniomycetes</taxon>
        <taxon>Pucciniales</taxon>
        <taxon>Pucciniaceae</taxon>
        <taxon>Puccinia</taxon>
    </lineage>
</organism>
<dbReference type="EMBL" id="PGCI01000657">
    <property type="protein sequence ID" value="PLW22641.1"/>
    <property type="molecule type" value="Genomic_DNA"/>
</dbReference>
<accession>A0A2N5UHU0</accession>
<gene>
    <name evidence="3" type="ORF">PCASD_09423</name>
    <name evidence="2" type="ORF">PCASD_11864</name>
</gene>
<reference evidence="3 4" key="1">
    <citation type="submission" date="2017-11" db="EMBL/GenBank/DDBJ databases">
        <title>De novo assembly and phasing of dikaryotic genomes from two isolates of Puccinia coronata f. sp. avenae, the causal agent of oat crown rust.</title>
        <authorList>
            <person name="Miller M.E."/>
            <person name="Zhang Y."/>
            <person name="Omidvar V."/>
            <person name="Sperschneider J."/>
            <person name="Schwessinger B."/>
            <person name="Raley C."/>
            <person name="Palmer J.M."/>
            <person name="Garnica D."/>
            <person name="Upadhyaya N."/>
            <person name="Rathjen J."/>
            <person name="Taylor J.M."/>
            <person name="Park R.F."/>
            <person name="Dodds P.N."/>
            <person name="Hirsch C.D."/>
            <person name="Kianian S.F."/>
            <person name="Figueroa M."/>
        </authorList>
    </citation>
    <scope>NUCLEOTIDE SEQUENCE [LARGE SCALE GENOMIC DNA]</scope>
    <source>
        <strain evidence="3">12SD80</strain>
    </source>
</reference>
<dbReference type="Proteomes" id="UP000235392">
    <property type="component" value="Unassembled WGS sequence"/>
</dbReference>
<evidence type="ECO:0000313" key="2">
    <source>
        <dbReference type="EMBL" id="PLW22641.1"/>
    </source>
</evidence>
<protein>
    <submittedName>
        <fullName evidence="3">Uncharacterized protein</fullName>
    </submittedName>
</protein>
<evidence type="ECO:0000313" key="3">
    <source>
        <dbReference type="EMBL" id="PLW37257.1"/>
    </source>
</evidence>